<gene>
    <name evidence="2" type="ORF">U9M48_039294</name>
</gene>
<proteinExistence type="predicted"/>
<sequence>MRMEAEEAARMEAVKKVESPSQTLPWLPPEPPHEPGVASPRPRKCGLMRSATMMMACLHFLSSPPPPPPAAMLSTNFRAQSDAVLTRVLAPYMYQQDGSGCPFWKWEDYVKFSSTCRGQMHQMQDTTTTPCEGEKMEANKHRLNQGGESVPLEIRALVEIGREIQHMTD</sequence>
<dbReference type="Proteomes" id="UP001341281">
    <property type="component" value="Chromosome 09"/>
</dbReference>
<protein>
    <submittedName>
        <fullName evidence="2">Uncharacterized protein</fullName>
    </submittedName>
</protein>
<dbReference type="AlphaFoldDB" id="A0AAQ3UJC8"/>
<accession>A0AAQ3UJC8</accession>
<evidence type="ECO:0000313" key="3">
    <source>
        <dbReference type="Proteomes" id="UP001341281"/>
    </source>
</evidence>
<feature type="region of interest" description="Disordered" evidence="1">
    <location>
        <begin position="1"/>
        <end position="42"/>
    </location>
</feature>
<evidence type="ECO:0000313" key="2">
    <source>
        <dbReference type="EMBL" id="WVZ93300.1"/>
    </source>
</evidence>
<name>A0AAQ3UJC8_PASNO</name>
<reference evidence="2 3" key="1">
    <citation type="submission" date="2024-02" db="EMBL/GenBank/DDBJ databases">
        <title>High-quality chromosome-scale genome assembly of Pensacola bahiagrass (Paspalum notatum Flugge var. saurae).</title>
        <authorList>
            <person name="Vega J.M."/>
            <person name="Podio M."/>
            <person name="Orjuela J."/>
            <person name="Siena L.A."/>
            <person name="Pessino S.C."/>
            <person name="Combes M.C."/>
            <person name="Mariac C."/>
            <person name="Albertini E."/>
            <person name="Pupilli F."/>
            <person name="Ortiz J.P.A."/>
            <person name="Leblanc O."/>
        </authorList>
    </citation>
    <scope>NUCLEOTIDE SEQUENCE [LARGE SCALE GENOMIC DNA]</scope>
    <source>
        <strain evidence="2">R1</strain>
        <tissue evidence="2">Leaf</tissue>
    </source>
</reference>
<keyword evidence="3" id="KW-1185">Reference proteome</keyword>
<organism evidence="2 3">
    <name type="scientific">Paspalum notatum var. saurae</name>
    <dbReference type="NCBI Taxonomy" id="547442"/>
    <lineage>
        <taxon>Eukaryota</taxon>
        <taxon>Viridiplantae</taxon>
        <taxon>Streptophyta</taxon>
        <taxon>Embryophyta</taxon>
        <taxon>Tracheophyta</taxon>
        <taxon>Spermatophyta</taxon>
        <taxon>Magnoliopsida</taxon>
        <taxon>Liliopsida</taxon>
        <taxon>Poales</taxon>
        <taxon>Poaceae</taxon>
        <taxon>PACMAD clade</taxon>
        <taxon>Panicoideae</taxon>
        <taxon>Andropogonodae</taxon>
        <taxon>Paspaleae</taxon>
        <taxon>Paspalinae</taxon>
        <taxon>Paspalum</taxon>
    </lineage>
</organism>
<evidence type="ECO:0000256" key="1">
    <source>
        <dbReference type="SAM" id="MobiDB-lite"/>
    </source>
</evidence>
<feature type="compositionally biased region" description="Basic and acidic residues" evidence="1">
    <location>
        <begin position="1"/>
        <end position="18"/>
    </location>
</feature>
<dbReference type="EMBL" id="CP144753">
    <property type="protein sequence ID" value="WVZ93300.1"/>
    <property type="molecule type" value="Genomic_DNA"/>
</dbReference>